<proteinExistence type="predicted"/>
<evidence type="ECO:0000313" key="5">
    <source>
        <dbReference type="Proteomes" id="UP000002377"/>
    </source>
</evidence>
<dbReference type="STRING" id="635013.TherJR_2864"/>
<dbReference type="SUPFAM" id="SSF48695">
    <property type="entry name" value="Multiheme cytochromes"/>
    <property type="match status" value="1"/>
</dbReference>
<dbReference type="PANTHER" id="PTHR35038:SF6">
    <property type="entry name" value="SURFACE LOCALIZED DECAHEME CYTOCHROME C LIPOPROTEIN"/>
    <property type="match status" value="1"/>
</dbReference>
<dbReference type="InterPro" id="IPR036116">
    <property type="entry name" value="FN3_sf"/>
</dbReference>
<dbReference type="Gene3D" id="2.60.40.10">
    <property type="entry name" value="Immunoglobulins"/>
    <property type="match status" value="2"/>
</dbReference>
<organism evidence="4 5">
    <name type="scientific">Thermincola potens (strain JR)</name>
    <dbReference type="NCBI Taxonomy" id="635013"/>
    <lineage>
        <taxon>Bacteria</taxon>
        <taxon>Bacillati</taxon>
        <taxon>Bacillota</taxon>
        <taxon>Clostridia</taxon>
        <taxon>Eubacteriales</taxon>
        <taxon>Thermincolaceae</taxon>
        <taxon>Thermincola</taxon>
    </lineage>
</organism>
<dbReference type="SMART" id="SM00060">
    <property type="entry name" value="FN3"/>
    <property type="match status" value="3"/>
</dbReference>
<dbReference type="eggNOG" id="COG4932">
    <property type="taxonomic scope" value="Bacteria"/>
</dbReference>
<protein>
    <submittedName>
        <fullName evidence="4">Fibronectin type III domain protein</fullName>
    </submittedName>
</protein>
<accession>D5XD20</accession>
<dbReference type="SUPFAM" id="SSF49265">
    <property type="entry name" value="Fibronectin type III"/>
    <property type="match status" value="2"/>
</dbReference>
<dbReference type="InterPro" id="IPR051829">
    <property type="entry name" value="Multiheme_Cytochr_ET"/>
</dbReference>
<feature type="domain" description="Fibronectin type-III" evidence="3">
    <location>
        <begin position="227"/>
        <end position="322"/>
    </location>
</feature>
<keyword evidence="2" id="KW-0472">Membrane</keyword>
<evidence type="ECO:0000259" key="3">
    <source>
        <dbReference type="PROSITE" id="PS50853"/>
    </source>
</evidence>
<dbReference type="KEGG" id="tjr:TherJR_2864"/>
<sequence>MPGACQTGNKSITGIKLVVAGIVLLALGVLWQITPARSQQGAYFSDQFNMNAYDWTPARGTWAVVNGEYTETVDPASEEAWSVAGSISWFDYIVEARVYSTDSNGTVSLAGRWVDEKSYYALEYGDSGTPESARLILYKRVNGKRVNLAQWNRSGDARVPYIGEGAAFVPGNPFPVVLKLKFSGASIEVYVNSTLIGSVSDTSLYYGKIAVGEYNRKAFFDDIYVWDITPPKIRSIEIPEEFRVGNAVTVRFVSNEYASHRLEYGTTPSYGHSKIMTARRLEHSVDISGLTPNTTYHYRITVTDAGGNSFTTDDMTFTTGAVPDVVAPAVYDVAYTDVTSDSAVISWQTDEMSNSIIEYGTSPGSYKWTLSYDEKTTGHVVRLKRLSGNTIYYFRVSSRDTAGNLGVSAEGTFSTLKDLKPRINRVDTGSSPSVYLTVYWERIPVAVRYKVYVSTSNNWNESPDAVVSETGNTSYWYTKTGLVNDTNYYIKVLAEDAQGGSAYTVARAFPPDQNPHGYYWENPQLCQCCHATHTASGPRLITHVNADRLCISCHDGSQSKYNVLRGKYKGPDSNLYESIAGPYGSLEGVTVPENEQLTSRHDLDIFIYTATGNNIEDQDTAESHLSCASCHDPHGSENYRNLRANMRVSADPDAPLIRTEAYAVTQAAYEQTVYVSGAVEFCGACHSDFNQGAGASREARSTTDQPGLQLSLSSLHKYMHPVNIDAQYVTDSGHRVPVPDYLPLENGKIICQTCHFSHGTLNTGEHVRRDGYSSTVLKRFDEAVGCEDCHDKTNFPDE</sequence>
<dbReference type="GO" id="GO:0016491">
    <property type="term" value="F:oxidoreductase activity"/>
    <property type="evidence" value="ECO:0007669"/>
    <property type="project" value="TreeGrafter"/>
</dbReference>
<keyword evidence="5" id="KW-1185">Reference proteome</keyword>
<dbReference type="AlphaFoldDB" id="D5XD20"/>
<reference evidence="4 5" key="1">
    <citation type="submission" date="2010-05" db="EMBL/GenBank/DDBJ databases">
        <title>Complete sequence of Thermincola sp. JR.</title>
        <authorList>
            <consortium name="US DOE Joint Genome Institute"/>
            <person name="Lucas S."/>
            <person name="Copeland A."/>
            <person name="Lapidus A."/>
            <person name="Cheng J.-F."/>
            <person name="Bruce D."/>
            <person name="Goodwin L."/>
            <person name="Pitluck S."/>
            <person name="Chertkov O."/>
            <person name="Detter J.C."/>
            <person name="Han C."/>
            <person name="Tapia R."/>
            <person name="Land M."/>
            <person name="Hauser L."/>
            <person name="Kyrpides N."/>
            <person name="Mikhailova N."/>
            <person name="Hazen T.C."/>
            <person name="Woyke T."/>
        </authorList>
    </citation>
    <scope>NUCLEOTIDE SEQUENCE [LARGE SCALE GENOMIC DNA]</scope>
    <source>
        <strain evidence="4 5">JR</strain>
    </source>
</reference>
<dbReference type="InterPro" id="IPR013783">
    <property type="entry name" value="Ig-like_fold"/>
</dbReference>
<evidence type="ECO:0000313" key="4">
    <source>
        <dbReference type="EMBL" id="ADG83696.1"/>
    </source>
</evidence>
<dbReference type="OrthoDB" id="1792079at2"/>
<dbReference type="Gene3D" id="2.60.120.560">
    <property type="entry name" value="Exo-inulinase, domain 1"/>
    <property type="match status" value="1"/>
</dbReference>
<feature type="domain" description="Fibronectin type-III" evidence="3">
    <location>
        <begin position="329"/>
        <end position="418"/>
    </location>
</feature>
<dbReference type="Pfam" id="PF16656">
    <property type="entry name" value="Pur_ac_phosph_N"/>
    <property type="match status" value="1"/>
</dbReference>
<evidence type="ECO:0000256" key="1">
    <source>
        <dbReference type="ARBA" id="ARBA00022729"/>
    </source>
</evidence>
<dbReference type="RefSeq" id="WP_013121686.1">
    <property type="nucleotide sequence ID" value="NC_014152.1"/>
</dbReference>
<name>D5XD20_THEPJ</name>
<dbReference type="CDD" id="cd00063">
    <property type="entry name" value="FN3"/>
    <property type="match status" value="2"/>
</dbReference>
<dbReference type="HOGENOM" id="CLU_352290_0_0_9"/>
<dbReference type="GO" id="GO:0003993">
    <property type="term" value="F:acid phosphatase activity"/>
    <property type="evidence" value="ECO:0007669"/>
    <property type="project" value="InterPro"/>
</dbReference>
<keyword evidence="2" id="KW-1133">Transmembrane helix</keyword>
<evidence type="ECO:0000256" key="2">
    <source>
        <dbReference type="SAM" id="Phobius"/>
    </source>
</evidence>
<keyword evidence="2" id="KW-0812">Transmembrane</keyword>
<dbReference type="EMBL" id="CP002028">
    <property type="protein sequence ID" value="ADG83696.1"/>
    <property type="molecule type" value="Genomic_DNA"/>
</dbReference>
<feature type="transmembrane region" description="Helical" evidence="2">
    <location>
        <begin position="12"/>
        <end position="31"/>
    </location>
</feature>
<dbReference type="InterPro" id="IPR036280">
    <property type="entry name" value="Multihaem_cyt_sf"/>
</dbReference>
<dbReference type="PANTHER" id="PTHR35038">
    <property type="entry name" value="DISSIMILATORY SULFITE REDUCTASE SIRA"/>
    <property type="match status" value="1"/>
</dbReference>
<dbReference type="Proteomes" id="UP000002377">
    <property type="component" value="Chromosome"/>
</dbReference>
<dbReference type="InterPro" id="IPR015914">
    <property type="entry name" value="PAPs_N"/>
</dbReference>
<dbReference type="Gene3D" id="1.10.1130.10">
    <property type="entry name" value="Flavocytochrome C3, Chain A"/>
    <property type="match status" value="1"/>
</dbReference>
<dbReference type="PROSITE" id="PS50853">
    <property type="entry name" value="FN3"/>
    <property type="match status" value="2"/>
</dbReference>
<gene>
    <name evidence="4" type="ordered locus">TherJR_2864</name>
</gene>
<keyword evidence="1" id="KW-0732">Signal</keyword>
<dbReference type="InterPro" id="IPR003961">
    <property type="entry name" value="FN3_dom"/>
</dbReference>
<dbReference type="GO" id="GO:0046872">
    <property type="term" value="F:metal ion binding"/>
    <property type="evidence" value="ECO:0007669"/>
    <property type="project" value="InterPro"/>
</dbReference>
<dbReference type="Gene3D" id="2.60.40.380">
    <property type="entry name" value="Purple acid phosphatase-like, N-terminal"/>
    <property type="match status" value="1"/>
</dbReference>
<dbReference type="eggNOG" id="COG4733">
    <property type="taxonomic scope" value="Bacteria"/>
</dbReference>